<evidence type="ECO:0000313" key="1">
    <source>
        <dbReference type="EMBL" id="KAH7911679.1"/>
    </source>
</evidence>
<organism evidence="1 2">
    <name type="scientific">Hygrophoropsis aurantiaca</name>
    <dbReference type="NCBI Taxonomy" id="72124"/>
    <lineage>
        <taxon>Eukaryota</taxon>
        <taxon>Fungi</taxon>
        <taxon>Dikarya</taxon>
        <taxon>Basidiomycota</taxon>
        <taxon>Agaricomycotina</taxon>
        <taxon>Agaricomycetes</taxon>
        <taxon>Agaricomycetidae</taxon>
        <taxon>Boletales</taxon>
        <taxon>Coniophorineae</taxon>
        <taxon>Hygrophoropsidaceae</taxon>
        <taxon>Hygrophoropsis</taxon>
    </lineage>
</organism>
<keyword evidence="2" id="KW-1185">Reference proteome</keyword>
<comment type="caution">
    <text evidence="1">The sequence shown here is derived from an EMBL/GenBank/DDBJ whole genome shotgun (WGS) entry which is preliminary data.</text>
</comment>
<dbReference type="Proteomes" id="UP000790377">
    <property type="component" value="Unassembled WGS sequence"/>
</dbReference>
<dbReference type="EMBL" id="MU267670">
    <property type="protein sequence ID" value="KAH7911679.1"/>
    <property type="molecule type" value="Genomic_DNA"/>
</dbReference>
<protein>
    <submittedName>
        <fullName evidence="1">Uncharacterized protein</fullName>
    </submittedName>
</protein>
<sequence>MSQSHDQQQSPGLLHAIWLFVATLLRSFTHSFRRTNVTLDLPSPTSATRTHKVLYLASGSSNGVRRGRSLLRSGSAKYVTAGQRATAGDNSRYPRFSKVYFPVKYVVQDPESGSRANIKPSAVPIFTRRGNAVPVNKGPRTLVSEAHRNQPSQLGSVLVTISQKTGSSSAAALRASFHARGRLASRGPSSSTPPFRRAGFAPLPLHSPLHQSNFPLSPANEQHVQIPSYPSTNSVDIQCPRAYAQPETSLRTEPPRKPLNTDEAPLLAVWKSQSDRPSDCREESPHNRSQSSDASTSVDSPGASFFDDDNSSASSYSDIYDDENNPDDVDTTDNLSCHFARHHELEALTGSSVTRDTSIGIRDL</sequence>
<gene>
    <name evidence="1" type="ORF">BJ138DRAFT_1149994</name>
</gene>
<evidence type="ECO:0000313" key="2">
    <source>
        <dbReference type="Proteomes" id="UP000790377"/>
    </source>
</evidence>
<reference evidence="1" key="1">
    <citation type="journal article" date="2021" name="New Phytol.">
        <title>Evolutionary innovations through gain and loss of genes in the ectomycorrhizal Boletales.</title>
        <authorList>
            <person name="Wu G."/>
            <person name="Miyauchi S."/>
            <person name="Morin E."/>
            <person name="Kuo A."/>
            <person name="Drula E."/>
            <person name="Varga T."/>
            <person name="Kohler A."/>
            <person name="Feng B."/>
            <person name="Cao Y."/>
            <person name="Lipzen A."/>
            <person name="Daum C."/>
            <person name="Hundley H."/>
            <person name="Pangilinan J."/>
            <person name="Johnson J."/>
            <person name="Barry K."/>
            <person name="LaButti K."/>
            <person name="Ng V."/>
            <person name="Ahrendt S."/>
            <person name="Min B."/>
            <person name="Choi I.G."/>
            <person name="Park H."/>
            <person name="Plett J.M."/>
            <person name="Magnuson J."/>
            <person name="Spatafora J.W."/>
            <person name="Nagy L.G."/>
            <person name="Henrissat B."/>
            <person name="Grigoriev I.V."/>
            <person name="Yang Z.L."/>
            <person name="Xu J."/>
            <person name="Martin F.M."/>
        </authorList>
    </citation>
    <scope>NUCLEOTIDE SEQUENCE</scope>
    <source>
        <strain evidence="1">ATCC 28755</strain>
    </source>
</reference>
<name>A0ACB8AEL7_9AGAM</name>
<accession>A0ACB8AEL7</accession>
<proteinExistence type="predicted"/>